<dbReference type="Gene3D" id="3.40.525.10">
    <property type="entry name" value="CRAL-TRIO lipid binding domain"/>
    <property type="match status" value="1"/>
</dbReference>
<dbReference type="Gene3D" id="1.20.5.1200">
    <property type="entry name" value="Alpha-tocopherol transfer"/>
    <property type="match status" value="1"/>
</dbReference>
<dbReference type="AlphaFoldDB" id="E1ZXI3"/>
<evidence type="ECO:0000313" key="3">
    <source>
        <dbReference type="Proteomes" id="UP000000311"/>
    </source>
</evidence>
<gene>
    <name evidence="2" type="ORF">EAG_01661</name>
</gene>
<dbReference type="InterPro" id="IPR036273">
    <property type="entry name" value="CRAL/TRIO_N_dom_sf"/>
</dbReference>
<dbReference type="InterPro" id="IPR001251">
    <property type="entry name" value="CRAL-TRIO_dom"/>
</dbReference>
<proteinExistence type="predicted"/>
<dbReference type="OrthoDB" id="6682367at2759"/>
<dbReference type="SMART" id="SM00516">
    <property type="entry name" value="SEC14"/>
    <property type="match status" value="1"/>
</dbReference>
<reference evidence="2 3" key="1">
    <citation type="journal article" date="2010" name="Science">
        <title>Genomic comparison of the ants Camponotus floridanus and Harpegnathos saltator.</title>
        <authorList>
            <person name="Bonasio R."/>
            <person name="Zhang G."/>
            <person name="Ye C."/>
            <person name="Mutti N.S."/>
            <person name="Fang X."/>
            <person name="Qin N."/>
            <person name="Donahue G."/>
            <person name="Yang P."/>
            <person name="Li Q."/>
            <person name="Li C."/>
            <person name="Zhang P."/>
            <person name="Huang Z."/>
            <person name="Berger S.L."/>
            <person name="Reinberg D."/>
            <person name="Wang J."/>
            <person name="Liebig J."/>
        </authorList>
    </citation>
    <scope>NUCLEOTIDE SEQUENCE [LARGE SCALE GENOMIC DNA]</scope>
    <source>
        <strain evidence="3">C129</strain>
    </source>
</reference>
<protein>
    <submittedName>
        <fullName evidence="2">Alpha-tocopherol transfer protein</fullName>
    </submittedName>
</protein>
<evidence type="ECO:0000313" key="2">
    <source>
        <dbReference type="EMBL" id="EFN74103.1"/>
    </source>
</evidence>
<evidence type="ECO:0000259" key="1">
    <source>
        <dbReference type="PROSITE" id="PS50191"/>
    </source>
</evidence>
<dbReference type="Pfam" id="PF03765">
    <property type="entry name" value="CRAL_TRIO_N"/>
    <property type="match status" value="1"/>
</dbReference>
<sequence>MAKIQNCDSSILKLTTEQKEYAAKVLNEHDKNRETAIVEIKRWIQENDLRARTDDLFILRFLRACKFNLEKTKTKIRNYQMQRAKMPEWYGNRDPLQPKLQELLDLGICLPLRKLDNEGRMIILARVTYNPDIFALADVFKASSVSIDLALRDSVEASLYGLVIIIDLQYATLRHLAQIRPGILMNMVHAWQGCYPIRIQLLNYVNTPEFTMMLTRFFLSDKLKQRLHIYTHKTTHECFTNIPANILPVEYGGTDGTIQELTEYWKKTVEENRDWFIDDENYKPVL</sequence>
<organism evidence="3">
    <name type="scientific">Camponotus floridanus</name>
    <name type="common">Florida carpenter ant</name>
    <dbReference type="NCBI Taxonomy" id="104421"/>
    <lineage>
        <taxon>Eukaryota</taxon>
        <taxon>Metazoa</taxon>
        <taxon>Ecdysozoa</taxon>
        <taxon>Arthropoda</taxon>
        <taxon>Hexapoda</taxon>
        <taxon>Insecta</taxon>
        <taxon>Pterygota</taxon>
        <taxon>Neoptera</taxon>
        <taxon>Endopterygota</taxon>
        <taxon>Hymenoptera</taxon>
        <taxon>Apocrita</taxon>
        <taxon>Aculeata</taxon>
        <taxon>Formicoidea</taxon>
        <taxon>Formicidae</taxon>
        <taxon>Formicinae</taxon>
        <taxon>Camponotus</taxon>
    </lineage>
</organism>
<dbReference type="SUPFAM" id="SSF46938">
    <property type="entry name" value="CRAL/TRIO N-terminal domain"/>
    <property type="match status" value="1"/>
</dbReference>
<dbReference type="Gene3D" id="1.10.8.20">
    <property type="entry name" value="N-terminal domain of phosphatidylinositol transfer protein sec14p"/>
    <property type="match status" value="1"/>
</dbReference>
<dbReference type="InParanoid" id="E1ZXI3"/>
<dbReference type="EMBL" id="GL435061">
    <property type="protein sequence ID" value="EFN74103.1"/>
    <property type="molecule type" value="Genomic_DNA"/>
</dbReference>
<dbReference type="GO" id="GO:0016020">
    <property type="term" value="C:membrane"/>
    <property type="evidence" value="ECO:0007669"/>
    <property type="project" value="TreeGrafter"/>
</dbReference>
<dbReference type="PRINTS" id="PR00180">
    <property type="entry name" value="CRETINALDHBP"/>
</dbReference>
<dbReference type="PANTHER" id="PTHR10174:SF224">
    <property type="entry name" value="RETINOL-BINDING PROTEIN PINTA"/>
    <property type="match status" value="1"/>
</dbReference>
<dbReference type="InterPro" id="IPR011074">
    <property type="entry name" value="CRAL/TRIO_N_dom"/>
</dbReference>
<dbReference type="OMA" id="INTPACA"/>
<dbReference type="InterPro" id="IPR036865">
    <property type="entry name" value="CRAL-TRIO_dom_sf"/>
</dbReference>
<dbReference type="GO" id="GO:1902936">
    <property type="term" value="F:phosphatidylinositol bisphosphate binding"/>
    <property type="evidence" value="ECO:0007669"/>
    <property type="project" value="TreeGrafter"/>
</dbReference>
<dbReference type="CDD" id="cd00170">
    <property type="entry name" value="SEC14"/>
    <property type="match status" value="1"/>
</dbReference>
<keyword evidence="3" id="KW-1185">Reference proteome</keyword>
<dbReference type="PANTHER" id="PTHR10174">
    <property type="entry name" value="ALPHA-TOCOPHEROL TRANSFER PROTEIN-RELATED"/>
    <property type="match status" value="1"/>
</dbReference>
<feature type="domain" description="CRAL-TRIO" evidence="1">
    <location>
        <begin position="97"/>
        <end position="259"/>
    </location>
</feature>
<accession>E1ZXI3</accession>
<dbReference type="Proteomes" id="UP000000311">
    <property type="component" value="Unassembled WGS sequence"/>
</dbReference>
<dbReference type="PROSITE" id="PS50191">
    <property type="entry name" value="CRAL_TRIO"/>
    <property type="match status" value="1"/>
</dbReference>
<dbReference type="SUPFAM" id="SSF52087">
    <property type="entry name" value="CRAL/TRIO domain"/>
    <property type="match status" value="1"/>
</dbReference>
<dbReference type="SMART" id="SM01100">
    <property type="entry name" value="CRAL_TRIO_N"/>
    <property type="match status" value="1"/>
</dbReference>
<dbReference type="Pfam" id="PF00650">
    <property type="entry name" value="CRAL_TRIO"/>
    <property type="match status" value="1"/>
</dbReference>
<name>E1ZXI3_CAMFO</name>